<dbReference type="Gene3D" id="3.40.50.300">
    <property type="entry name" value="P-loop containing nucleotide triphosphate hydrolases"/>
    <property type="match status" value="1"/>
</dbReference>
<dbReference type="GO" id="GO:0016887">
    <property type="term" value="F:ATP hydrolysis activity"/>
    <property type="evidence" value="ECO:0007669"/>
    <property type="project" value="InterPro"/>
</dbReference>
<evidence type="ECO:0000256" key="9">
    <source>
        <dbReference type="ARBA" id="ARBA00023055"/>
    </source>
</evidence>
<gene>
    <name evidence="14" type="ORF">SAMN02745216_00265</name>
</gene>
<name>A0A1M6CL98_9BACT</name>
<keyword evidence="15" id="KW-1185">Reference proteome</keyword>
<feature type="domain" description="ABC transporter" evidence="12">
    <location>
        <begin position="346"/>
        <end position="579"/>
    </location>
</feature>
<feature type="transmembrane region" description="Helical" evidence="11">
    <location>
        <begin position="281"/>
        <end position="297"/>
    </location>
</feature>
<dbReference type="InterPro" id="IPR036640">
    <property type="entry name" value="ABC1_TM_sf"/>
</dbReference>
<keyword evidence="3" id="KW-1003">Cell membrane</keyword>
<organism evidence="14 15">
    <name type="scientific">Desulfatibacillum alkenivorans DSM 16219</name>
    <dbReference type="NCBI Taxonomy" id="1121393"/>
    <lineage>
        <taxon>Bacteria</taxon>
        <taxon>Pseudomonadati</taxon>
        <taxon>Thermodesulfobacteriota</taxon>
        <taxon>Desulfobacteria</taxon>
        <taxon>Desulfobacterales</taxon>
        <taxon>Desulfatibacillaceae</taxon>
        <taxon>Desulfatibacillum</taxon>
    </lineage>
</organism>
<keyword evidence="9" id="KW-0445">Lipid transport</keyword>
<dbReference type="PROSITE" id="PS50893">
    <property type="entry name" value="ABC_TRANSPORTER_2"/>
    <property type="match status" value="1"/>
</dbReference>
<dbReference type="CDD" id="cd18552">
    <property type="entry name" value="ABC_6TM_MsbA_like"/>
    <property type="match status" value="1"/>
</dbReference>
<evidence type="ECO:0000256" key="6">
    <source>
        <dbReference type="ARBA" id="ARBA00022840"/>
    </source>
</evidence>
<keyword evidence="4 11" id="KW-0812">Transmembrane</keyword>
<dbReference type="NCBIfam" id="TIGR02203">
    <property type="entry name" value="MsbA_lipidA"/>
    <property type="match status" value="1"/>
</dbReference>
<reference evidence="15" key="1">
    <citation type="submission" date="2016-11" db="EMBL/GenBank/DDBJ databases">
        <authorList>
            <person name="Varghese N."/>
            <person name="Submissions S."/>
        </authorList>
    </citation>
    <scope>NUCLEOTIDE SEQUENCE [LARGE SCALE GENOMIC DNA]</scope>
    <source>
        <strain evidence="15">DSM 16219</strain>
    </source>
</reference>
<dbReference type="STRING" id="1121393.SAMN02745216_00265"/>
<evidence type="ECO:0000256" key="5">
    <source>
        <dbReference type="ARBA" id="ARBA00022741"/>
    </source>
</evidence>
<dbReference type="EMBL" id="FQZU01000001">
    <property type="protein sequence ID" value="SHI61534.1"/>
    <property type="molecule type" value="Genomic_DNA"/>
</dbReference>
<keyword evidence="10 11" id="KW-0472">Membrane</keyword>
<dbReference type="Proteomes" id="UP000183994">
    <property type="component" value="Unassembled WGS sequence"/>
</dbReference>
<evidence type="ECO:0000256" key="10">
    <source>
        <dbReference type="ARBA" id="ARBA00023136"/>
    </source>
</evidence>
<keyword evidence="2" id="KW-0813">Transport</keyword>
<dbReference type="PROSITE" id="PS50929">
    <property type="entry name" value="ABC_TM1F"/>
    <property type="match status" value="1"/>
</dbReference>
<dbReference type="RefSeq" id="WP_073472100.1">
    <property type="nucleotide sequence ID" value="NZ_FQZU01000001.1"/>
</dbReference>
<feature type="transmembrane region" description="Helical" evidence="11">
    <location>
        <begin position="170"/>
        <end position="187"/>
    </location>
</feature>
<dbReference type="SUPFAM" id="SSF52540">
    <property type="entry name" value="P-loop containing nucleoside triphosphate hydrolases"/>
    <property type="match status" value="1"/>
</dbReference>
<feature type="transmembrane region" description="Helical" evidence="11">
    <location>
        <begin position="246"/>
        <end position="269"/>
    </location>
</feature>
<keyword evidence="8 11" id="KW-1133">Transmembrane helix</keyword>
<dbReference type="InterPro" id="IPR039421">
    <property type="entry name" value="Type_1_exporter"/>
</dbReference>
<sequence>MKSHIKRFQVRNRHRRLYALIKENWGRLGLAMFGMLLMAGAKGAIPLMVRPVLDDIFVNKDEKMLLVIPVAVVVLFLVQGIGRFMQEYFMTYVGQKIIKDLRDSLYHHIMELPISFFHAEKTGSLMSRITFDVNIIKTMVSSAVTAALRDFFTVVALIGVIFYLDWQLATGAILILPIAYYPVVWFGKKVRKASTGIQETMGDLSAFLHETFAGNKIVKAFGMEKAEKERFYQKTERVLKLEIRQALARSMSSPVMEFLAGVGIAFIIWYGGHKVIHDPSYTPGMFFGFMTAVLLLYDPVKKVANLNNALQEGMAAVDRIFDIIERKPDVVETKNPAPLARTPHTLRFENVGFKYESAMVLRGINLEVKPGEVIALVGMSGGGKTTLVNLIPRFYDVAEGAIKIDGVDIRDVELARLRREIAVVTQEPILFNNTVRSNIAYGQPEATEEQIRKAAEGAYAWDFIQGFEKGLDTTIGELGARLSGGEKQRMCIARAILKDAPILILDEATSALDTEAERVVQKALENLMEGRTCFVIAHRLSTIMHADRILVIVDGQVVEEGAHAELLEKKGAYHKLYSMQFSEDKA</sequence>
<accession>A0A1M6CL98</accession>
<dbReference type="Pfam" id="PF00005">
    <property type="entry name" value="ABC_tran"/>
    <property type="match status" value="1"/>
</dbReference>
<dbReference type="PANTHER" id="PTHR43394">
    <property type="entry name" value="ATP-DEPENDENT PERMEASE MDL1, MITOCHONDRIAL"/>
    <property type="match status" value="1"/>
</dbReference>
<dbReference type="SMART" id="SM00382">
    <property type="entry name" value="AAA"/>
    <property type="match status" value="1"/>
</dbReference>
<feature type="domain" description="ABC transmembrane type-1" evidence="13">
    <location>
        <begin position="30"/>
        <end position="312"/>
    </location>
</feature>
<feature type="transmembrane region" description="Helical" evidence="11">
    <location>
        <begin position="146"/>
        <end position="164"/>
    </location>
</feature>
<evidence type="ECO:0000256" key="3">
    <source>
        <dbReference type="ARBA" id="ARBA00022475"/>
    </source>
</evidence>
<dbReference type="SUPFAM" id="SSF90123">
    <property type="entry name" value="ABC transporter transmembrane region"/>
    <property type="match status" value="1"/>
</dbReference>
<keyword evidence="7" id="KW-1278">Translocase</keyword>
<feature type="transmembrane region" description="Helical" evidence="11">
    <location>
        <begin position="25"/>
        <end position="45"/>
    </location>
</feature>
<dbReference type="AlphaFoldDB" id="A0A1M6CL98"/>
<evidence type="ECO:0000256" key="8">
    <source>
        <dbReference type="ARBA" id="ARBA00022989"/>
    </source>
</evidence>
<protein>
    <submittedName>
        <fullName evidence="14">ATP-binding cassette, subfamily B, MsbA</fullName>
    </submittedName>
</protein>
<evidence type="ECO:0000256" key="11">
    <source>
        <dbReference type="SAM" id="Phobius"/>
    </source>
</evidence>
<evidence type="ECO:0000256" key="4">
    <source>
        <dbReference type="ARBA" id="ARBA00022692"/>
    </source>
</evidence>
<feature type="transmembrane region" description="Helical" evidence="11">
    <location>
        <begin position="65"/>
        <end position="82"/>
    </location>
</feature>
<evidence type="ECO:0000313" key="14">
    <source>
        <dbReference type="EMBL" id="SHI61534.1"/>
    </source>
</evidence>
<dbReference type="InterPro" id="IPR017871">
    <property type="entry name" value="ABC_transporter-like_CS"/>
</dbReference>
<keyword evidence="5" id="KW-0547">Nucleotide-binding</keyword>
<dbReference type="GO" id="GO:0034040">
    <property type="term" value="F:ATPase-coupled lipid transmembrane transporter activity"/>
    <property type="evidence" value="ECO:0007669"/>
    <property type="project" value="InterPro"/>
</dbReference>
<dbReference type="InterPro" id="IPR003593">
    <property type="entry name" value="AAA+_ATPase"/>
</dbReference>
<dbReference type="InterPro" id="IPR027417">
    <property type="entry name" value="P-loop_NTPase"/>
</dbReference>
<dbReference type="OrthoDB" id="9772049at2"/>
<comment type="subcellular location">
    <subcellularLocation>
        <location evidence="1">Cell membrane</location>
        <topology evidence="1">Multi-pass membrane protein</topology>
    </subcellularLocation>
</comment>
<dbReference type="PROSITE" id="PS00211">
    <property type="entry name" value="ABC_TRANSPORTER_1"/>
    <property type="match status" value="1"/>
</dbReference>
<dbReference type="GO" id="GO:0015421">
    <property type="term" value="F:ABC-type oligopeptide transporter activity"/>
    <property type="evidence" value="ECO:0007669"/>
    <property type="project" value="TreeGrafter"/>
</dbReference>
<dbReference type="Gene3D" id="1.20.1560.10">
    <property type="entry name" value="ABC transporter type 1, transmembrane domain"/>
    <property type="match status" value="1"/>
</dbReference>
<evidence type="ECO:0000256" key="7">
    <source>
        <dbReference type="ARBA" id="ARBA00022967"/>
    </source>
</evidence>
<dbReference type="InterPro" id="IPR011917">
    <property type="entry name" value="ABC_transpr_lipidA"/>
</dbReference>
<evidence type="ECO:0000259" key="12">
    <source>
        <dbReference type="PROSITE" id="PS50893"/>
    </source>
</evidence>
<dbReference type="InterPro" id="IPR003439">
    <property type="entry name" value="ABC_transporter-like_ATP-bd"/>
</dbReference>
<proteinExistence type="predicted"/>
<evidence type="ECO:0000259" key="13">
    <source>
        <dbReference type="PROSITE" id="PS50929"/>
    </source>
</evidence>
<evidence type="ECO:0000256" key="2">
    <source>
        <dbReference type="ARBA" id="ARBA00022448"/>
    </source>
</evidence>
<dbReference type="GO" id="GO:0005886">
    <property type="term" value="C:plasma membrane"/>
    <property type="evidence" value="ECO:0007669"/>
    <property type="project" value="UniProtKB-SubCell"/>
</dbReference>
<dbReference type="Pfam" id="PF00664">
    <property type="entry name" value="ABC_membrane"/>
    <property type="match status" value="1"/>
</dbReference>
<keyword evidence="6 14" id="KW-0067">ATP-binding</keyword>
<evidence type="ECO:0000256" key="1">
    <source>
        <dbReference type="ARBA" id="ARBA00004651"/>
    </source>
</evidence>
<evidence type="ECO:0000313" key="15">
    <source>
        <dbReference type="Proteomes" id="UP000183994"/>
    </source>
</evidence>
<dbReference type="InterPro" id="IPR011527">
    <property type="entry name" value="ABC1_TM_dom"/>
</dbReference>
<dbReference type="PANTHER" id="PTHR43394:SF1">
    <property type="entry name" value="ATP-BINDING CASSETTE SUB-FAMILY B MEMBER 10, MITOCHONDRIAL"/>
    <property type="match status" value="1"/>
</dbReference>
<dbReference type="GO" id="GO:0005524">
    <property type="term" value="F:ATP binding"/>
    <property type="evidence" value="ECO:0007669"/>
    <property type="project" value="UniProtKB-KW"/>
</dbReference>
<dbReference type="FunFam" id="3.40.50.300:FF:000218">
    <property type="entry name" value="Multidrug ABC transporter ATP-binding protein"/>
    <property type="match status" value="1"/>
</dbReference>